<comment type="caution">
    <text evidence="3">The sequence shown here is derived from an EMBL/GenBank/DDBJ whole genome shotgun (WGS) entry which is preliminary data.</text>
</comment>
<sequence length="454" mass="51157">MADHSITELRPYKKPVPLNVCVIRKYTLQWNPKDAKKRYYLLKDGHGNAIEARVETRSKKIDAQVSLYRCYKIDGYVVNPPMSFGKVVSQDTTIVIGDRTVFQHIPELPVPIPKQHFEFALHDYLCRIESNSAVMKRKDKNLLKMMVTDLSEHTIEITLWEEMAYTYVNVLSPGKVIAVASLKVTRLTVAFVMCHITEKIQLESTPATTIDLELAIEGYAEEIKRLQMLPKRASCQYGYQTERDIGTTLPQSQISSPGSPSWSTFACIARIKEIQGYRTWYSRKCPHCNDSVRPEEDDMICKYCGTVESTKYAYCVNVVLFDGTATLPVVFFDDAMRQLLGTDCETMVVREGFSDTKQVPGPMIELIGKEKLYSFVYRFNEDSTNQQTLEVQPLTSAPIAVPVTAKETSLPDSVKPTGPAAAPATPAAKNQKKHVRDLEGTDGPSMKKAKDKEE</sequence>
<evidence type="ECO:0000313" key="4">
    <source>
        <dbReference type="Proteomes" id="UP001408789"/>
    </source>
</evidence>
<keyword evidence="4" id="KW-1185">Reference proteome</keyword>
<feature type="compositionally biased region" description="Low complexity" evidence="1">
    <location>
        <begin position="416"/>
        <end position="428"/>
    </location>
</feature>
<dbReference type="InterPro" id="IPR012340">
    <property type="entry name" value="NA-bd_OB-fold"/>
</dbReference>
<gene>
    <name evidence="3" type="ORF">SSX86_008268</name>
</gene>
<evidence type="ECO:0000313" key="3">
    <source>
        <dbReference type="EMBL" id="KAK9071838.1"/>
    </source>
</evidence>
<reference evidence="3 4" key="1">
    <citation type="submission" date="2024-04" db="EMBL/GenBank/DDBJ databases">
        <title>The reference genome of an endangered Asteraceae, Deinandra increscens subsp. villosa, native to the Central Coast of California.</title>
        <authorList>
            <person name="Guilliams M."/>
            <person name="Hasenstab-Lehman K."/>
            <person name="Meyer R."/>
            <person name="Mcevoy S."/>
        </authorList>
    </citation>
    <scope>NUCLEOTIDE SEQUENCE [LARGE SCALE GENOMIC DNA]</scope>
    <source>
        <tissue evidence="3">Leaf</tissue>
    </source>
</reference>
<dbReference type="Proteomes" id="UP001408789">
    <property type="component" value="Unassembled WGS sequence"/>
</dbReference>
<evidence type="ECO:0000256" key="1">
    <source>
        <dbReference type="SAM" id="MobiDB-lite"/>
    </source>
</evidence>
<dbReference type="InterPro" id="IPR013955">
    <property type="entry name" value="Rep_factor-A_C"/>
</dbReference>
<organism evidence="3 4">
    <name type="scientific">Deinandra increscens subsp. villosa</name>
    <dbReference type="NCBI Taxonomy" id="3103831"/>
    <lineage>
        <taxon>Eukaryota</taxon>
        <taxon>Viridiplantae</taxon>
        <taxon>Streptophyta</taxon>
        <taxon>Embryophyta</taxon>
        <taxon>Tracheophyta</taxon>
        <taxon>Spermatophyta</taxon>
        <taxon>Magnoliopsida</taxon>
        <taxon>eudicotyledons</taxon>
        <taxon>Gunneridae</taxon>
        <taxon>Pentapetalae</taxon>
        <taxon>asterids</taxon>
        <taxon>campanulids</taxon>
        <taxon>Asterales</taxon>
        <taxon>Asteraceae</taxon>
        <taxon>Asteroideae</taxon>
        <taxon>Heliantheae alliance</taxon>
        <taxon>Madieae</taxon>
        <taxon>Madiinae</taxon>
        <taxon>Deinandra</taxon>
    </lineage>
</organism>
<name>A0AAP0DF54_9ASTR</name>
<dbReference type="PANTHER" id="PTHR47165:SF4">
    <property type="entry name" value="OS03G0429900 PROTEIN"/>
    <property type="match status" value="1"/>
</dbReference>
<protein>
    <recommendedName>
        <fullName evidence="2">Replication factor A C-terminal domain-containing protein</fullName>
    </recommendedName>
</protein>
<dbReference type="AlphaFoldDB" id="A0AAP0DF54"/>
<dbReference type="Gene3D" id="2.40.50.140">
    <property type="entry name" value="Nucleic acid-binding proteins"/>
    <property type="match status" value="2"/>
</dbReference>
<accession>A0AAP0DF54</accession>
<evidence type="ECO:0000259" key="2">
    <source>
        <dbReference type="Pfam" id="PF08646"/>
    </source>
</evidence>
<dbReference type="Pfam" id="PF08646">
    <property type="entry name" value="Rep_fac-A_C"/>
    <property type="match status" value="1"/>
</dbReference>
<dbReference type="SUPFAM" id="SSF50249">
    <property type="entry name" value="Nucleic acid-binding proteins"/>
    <property type="match status" value="1"/>
</dbReference>
<dbReference type="PANTHER" id="PTHR47165">
    <property type="entry name" value="OS03G0429900 PROTEIN"/>
    <property type="match status" value="1"/>
</dbReference>
<feature type="region of interest" description="Disordered" evidence="1">
    <location>
        <begin position="406"/>
        <end position="454"/>
    </location>
</feature>
<feature type="domain" description="Replication factor A C-terminal" evidence="2">
    <location>
        <begin position="265"/>
        <end position="359"/>
    </location>
</feature>
<proteinExistence type="predicted"/>
<dbReference type="EMBL" id="JBCNJP010000010">
    <property type="protein sequence ID" value="KAK9071838.1"/>
    <property type="molecule type" value="Genomic_DNA"/>
</dbReference>